<evidence type="ECO:0000313" key="2">
    <source>
        <dbReference type="Proteomes" id="UP000267027"/>
    </source>
</evidence>
<gene>
    <name evidence="1" type="ORF">ACOC_LOCUS13270</name>
</gene>
<reference evidence="3" key="1">
    <citation type="submission" date="2017-02" db="UniProtKB">
        <authorList>
            <consortium name="WormBaseParasite"/>
        </authorList>
    </citation>
    <scope>IDENTIFICATION</scope>
</reference>
<dbReference type="AlphaFoldDB" id="A0A0R3Q2H1"/>
<dbReference type="Proteomes" id="UP000267027">
    <property type="component" value="Unassembled WGS sequence"/>
</dbReference>
<accession>A0A0R3Q2H1</accession>
<keyword evidence="2" id="KW-1185">Reference proteome</keyword>
<proteinExistence type="predicted"/>
<protein>
    <submittedName>
        <fullName evidence="3">GOLD domain-containing protein</fullName>
    </submittedName>
</protein>
<sequence length="112" mass="12698">MLSRMGYVLLPSSVLVMLSVNRDSFFTFSEYIYDKCYHIDFILCQAGDRGRPQELQLLKPETGRYRLVFEVEKSSRSRQEMTAINSTVNGNPFAAAGSLNDPTKQAQVLLLL</sequence>
<dbReference type="EMBL" id="UYYA01005712">
    <property type="protein sequence ID" value="VDM64855.1"/>
    <property type="molecule type" value="Genomic_DNA"/>
</dbReference>
<dbReference type="WBParaSite" id="ACOC_0001326901-mRNA-1">
    <property type="protein sequence ID" value="ACOC_0001326901-mRNA-1"/>
    <property type="gene ID" value="ACOC_0001326901"/>
</dbReference>
<reference evidence="1 2" key="2">
    <citation type="submission" date="2018-11" db="EMBL/GenBank/DDBJ databases">
        <authorList>
            <consortium name="Pathogen Informatics"/>
        </authorList>
    </citation>
    <scope>NUCLEOTIDE SEQUENCE [LARGE SCALE GENOMIC DNA]</scope>
    <source>
        <strain evidence="1 2">Costa Rica</strain>
    </source>
</reference>
<evidence type="ECO:0000313" key="1">
    <source>
        <dbReference type="EMBL" id="VDM64855.1"/>
    </source>
</evidence>
<evidence type="ECO:0000313" key="3">
    <source>
        <dbReference type="WBParaSite" id="ACOC_0001326901-mRNA-1"/>
    </source>
</evidence>
<organism evidence="3">
    <name type="scientific">Angiostrongylus costaricensis</name>
    <name type="common">Nematode worm</name>
    <dbReference type="NCBI Taxonomy" id="334426"/>
    <lineage>
        <taxon>Eukaryota</taxon>
        <taxon>Metazoa</taxon>
        <taxon>Ecdysozoa</taxon>
        <taxon>Nematoda</taxon>
        <taxon>Chromadorea</taxon>
        <taxon>Rhabditida</taxon>
        <taxon>Rhabditina</taxon>
        <taxon>Rhabditomorpha</taxon>
        <taxon>Strongyloidea</taxon>
        <taxon>Metastrongylidae</taxon>
        <taxon>Angiostrongylus</taxon>
    </lineage>
</organism>
<name>A0A0R3Q2H1_ANGCS</name>